<name>A0A1J5SB70_9ZZZZ</name>
<sequence length="206" mass="21842">MTASTTDKQDSGYGRQETGEQRSPRIPHPVSRILLNTTAEDHHIAKMAAVALGLTVLENAIPSPLPGVKPGLANIVTLIVLARYGWKVAAWVSLLRVLAGSLLFGNFLAPGFFLSLSGAICSLAVLALSLHLPARWFGPVTDSILAAFAHIAGQMTVVYLWLIPHSGIAYLIPIFATASLVFGTVNGLVAASFMDNGEKTGTERQP</sequence>
<comment type="caution">
    <text evidence="3">The sequence shown here is derived from an EMBL/GenBank/DDBJ whole genome shotgun (WGS) entry which is preliminary data.</text>
</comment>
<feature type="transmembrane region" description="Helical" evidence="2">
    <location>
        <begin position="113"/>
        <end position="132"/>
    </location>
</feature>
<dbReference type="EMBL" id="MLJW01000047">
    <property type="protein sequence ID" value="OIR05801.1"/>
    <property type="molecule type" value="Genomic_DNA"/>
</dbReference>
<evidence type="ECO:0000313" key="3">
    <source>
        <dbReference type="EMBL" id="OIR05801.1"/>
    </source>
</evidence>
<keyword evidence="2" id="KW-0472">Membrane</keyword>
<evidence type="ECO:0000256" key="1">
    <source>
        <dbReference type="SAM" id="MobiDB-lite"/>
    </source>
</evidence>
<proteinExistence type="predicted"/>
<keyword evidence="2" id="KW-1133">Transmembrane helix</keyword>
<organism evidence="3">
    <name type="scientific">mine drainage metagenome</name>
    <dbReference type="NCBI Taxonomy" id="410659"/>
    <lineage>
        <taxon>unclassified sequences</taxon>
        <taxon>metagenomes</taxon>
        <taxon>ecological metagenomes</taxon>
    </lineage>
</organism>
<feature type="transmembrane region" description="Helical" evidence="2">
    <location>
        <begin position="168"/>
        <end position="189"/>
    </location>
</feature>
<feature type="transmembrane region" description="Helical" evidence="2">
    <location>
        <begin position="144"/>
        <end position="162"/>
    </location>
</feature>
<protein>
    <submittedName>
        <fullName evidence="3">Heptaprenyl diphosphate synthase component I</fullName>
    </submittedName>
</protein>
<dbReference type="AlphaFoldDB" id="A0A1J5SB70"/>
<gene>
    <name evidence="3" type="ORF">GALL_119270</name>
</gene>
<accession>A0A1J5SB70</accession>
<dbReference type="Gene3D" id="1.10.1760.20">
    <property type="match status" value="1"/>
</dbReference>
<dbReference type="InterPro" id="IPR010898">
    <property type="entry name" value="Hpre_diP_synth_I"/>
</dbReference>
<evidence type="ECO:0000256" key="2">
    <source>
        <dbReference type="SAM" id="Phobius"/>
    </source>
</evidence>
<feature type="region of interest" description="Disordered" evidence="1">
    <location>
        <begin position="1"/>
        <end position="26"/>
    </location>
</feature>
<reference evidence="3" key="1">
    <citation type="submission" date="2016-10" db="EMBL/GenBank/DDBJ databases">
        <title>Sequence of Gallionella enrichment culture.</title>
        <authorList>
            <person name="Poehlein A."/>
            <person name="Muehling M."/>
            <person name="Daniel R."/>
        </authorList>
    </citation>
    <scope>NUCLEOTIDE SEQUENCE</scope>
</reference>
<keyword evidence="2" id="KW-0812">Transmembrane</keyword>
<dbReference type="Pfam" id="PF07456">
    <property type="entry name" value="Hpre_diP_synt_I"/>
    <property type="match status" value="1"/>
</dbReference>